<dbReference type="Gene3D" id="3.40.50.300">
    <property type="entry name" value="P-loop containing nucleotide triphosphate hydrolases"/>
    <property type="match status" value="1"/>
</dbReference>
<dbReference type="EMBL" id="WSRS01000001">
    <property type="protein sequence ID" value="MVX58089.1"/>
    <property type="molecule type" value="Genomic_DNA"/>
</dbReference>
<dbReference type="InterPro" id="IPR011698">
    <property type="entry name" value="GATase_3"/>
</dbReference>
<dbReference type="InterPro" id="IPR002586">
    <property type="entry name" value="CobQ/CobB/MinD/ParA_Nub-bd_dom"/>
</dbReference>
<dbReference type="Pfam" id="PF01656">
    <property type="entry name" value="CbiA"/>
    <property type="match status" value="1"/>
</dbReference>
<comment type="pathway">
    <text evidence="1 4">Cofactor biosynthesis; adenosylcobalamin biosynthesis.</text>
</comment>
<dbReference type="InterPro" id="IPR029062">
    <property type="entry name" value="Class_I_gatase-like"/>
</dbReference>
<dbReference type="InterPro" id="IPR027417">
    <property type="entry name" value="P-loop_NTPase"/>
</dbReference>
<name>A0A7X3KBE2_9STRE</name>
<keyword evidence="2 4" id="KW-0169">Cobalamin biosynthesis</keyword>
<keyword evidence="3 4" id="KW-0315">Glutamine amidotransferase</keyword>
<proteinExistence type="inferred from homology"/>
<evidence type="ECO:0000313" key="10">
    <source>
        <dbReference type="Proteomes" id="UP000589521"/>
    </source>
</evidence>
<dbReference type="CDD" id="cd01750">
    <property type="entry name" value="GATase1_CobQ"/>
    <property type="match status" value="1"/>
</dbReference>
<reference evidence="7 9" key="1">
    <citation type="submission" date="2019-12" db="EMBL/GenBank/DDBJ databases">
        <title>Microbes associate with the intestines of laboratory mice.</title>
        <authorList>
            <person name="Navarre W."/>
            <person name="Wong E."/>
        </authorList>
    </citation>
    <scope>NUCLEOTIDE SEQUENCE [LARGE SCALE GENOMIC DNA]</scope>
    <source>
        <strain evidence="7 9">NM51_B2-22</strain>
    </source>
</reference>
<feature type="domain" description="CobB/CobQ-like glutamine amidotransferase" evidence="6">
    <location>
        <begin position="253"/>
        <end position="439"/>
    </location>
</feature>
<evidence type="ECO:0000259" key="5">
    <source>
        <dbReference type="Pfam" id="PF01656"/>
    </source>
</evidence>
<dbReference type="InterPro" id="IPR047045">
    <property type="entry name" value="CobQ_N"/>
</dbReference>
<dbReference type="EMBL" id="JACBXX010000022">
    <property type="protein sequence ID" value="NYS95635.1"/>
    <property type="molecule type" value="Genomic_DNA"/>
</dbReference>
<dbReference type="Proteomes" id="UP000461595">
    <property type="component" value="Unassembled WGS sequence"/>
</dbReference>
<feature type="active site" evidence="4">
    <location>
        <position position="431"/>
    </location>
</feature>
<dbReference type="SUPFAM" id="SSF52317">
    <property type="entry name" value="Class I glutamine amidotransferase-like"/>
    <property type="match status" value="1"/>
</dbReference>
<protein>
    <recommendedName>
        <fullName evidence="4">Cobyric acid synthase</fullName>
    </recommendedName>
</protein>
<comment type="function">
    <text evidence="4">Catalyzes amidations at positions B, D, E, and G on adenosylcobyrinic A,C-diamide. NH(2) groups are provided by glutamine, and one molecule of ATP is hydrogenolyzed for each amidation.</text>
</comment>
<evidence type="ECO:0000256" key="3">
    <source>
        <dbReference type="ARBA" id="ARBA00022962"/>
    </source>
</evidence>
<dbReference type="PANTHER" id="PTHR21343:SF1">
    <property type="entry name" value="COBYRIC ACID SYNTHASE"/>
    <property type="match status" value="1"/>
</dbReference>
<evidence type="ECO:0000259" key="6">
    <source>
        <dbReference type="Pfam" id="PF07685"/>
    </source>
</evidence>
<accession>A0A7X3KBE2</accession>
<dbReference type="InterPro" id="IPR033949">
    <property type="entry name" value="CobQ_GATase1"/>
</dbReference>
<dbReference type="Gene3D" id="3.40.50.880">
    <property type="match status" value="1"/>
</dbReference>
<dbReference type="OrthoDB" id="9808302at2"/>
<dbReference type="NCBIfam" id="NF001989">
    <property type="entry name" value="PRK00784.1"/>
    <property type="match status" value="1"/>
</dbReference>
<feature type="domain" description="CobQ/CobB/MinD/ParA nucleotide binding" evidence="5">
    <location>
        <begin position="5"/>
        <end position="228"/>
    </location>
</feature>
<evidence type="ECO:0000313" key="8">
    <source>
        <dbReference type="EMBL" id="NYS95635.1"/>
    </source>
</evidence>
<comment type="similarity">
    <text evidence="4">Belongs to the CobB/CobQ family. CobQ subfamily.</text>
</comment>
<dbReference type="Proteomes" id="UP000589521">
    <property type="component" value="Unassembled WGS sequence"/>
</dbReference>
<feature type="active site" description="Nucleophile" evidence="4">
    <location>
        <position position="332"/>
    </location>
</feature>
<dbReference type="SUPFAM" id="SSF52540">
    <property type="entry name" value="P-loop containing nucleoside triphosphate hydrolases"/>
    <property type="match status" value="1"/>
</dbReference>
<dbReference type="GO" id="GO:0003824">
    <property type="term" value="F:catalytic activity"/>
    <property type="evidence" value="ECO:0007669"/>
    <property type="project" value="InterPro"/>
</dbReference>
<dbReference type="GO" id="GO:0009236">
    <property type="term" value="P:cobalamin biosynthetic process"/>
    <property type="evidence" value="ECO:0007669"/>
    <property type="project" value="UniProtKB-UniRule"/>
</dbReference>
<dbReference type="CDD" id="cd05389">
    <property type="entry name" value="CobQ_N"/>
    <property type="match status" value="1"/>
</dbReference>
<dbReference type="UniPathway" id="UPA00148"/>
<comment type="caution">
    <text evidence="7">The sequence shown here is derived from an EMBL/GenBank/DDBJ whole genome shotgun (WGS) entry which is preliminary data.</text>
</comment>
<dbReference type="PROSITE" id="PS51274">
    <property type="entry name" value="GATASE_COBBQ"/>
    <property type="match status" value="1"/>
</dbReference>
<sequence>MTDAVMLQGTASDAGKSVLAAGLCRIFKQDGLAVVPFKSQNMALNSFITSLGDEMGRAQVTQAEAAGLEPDVRMNPVLLKPSSDHRSQVIFLGKILGEMDATSYHQFKPALLEDILQIYQELGEEYDAIVVEGAGSPAEINLKDKDIVNMGLARAVGCPVILVADIDKGGVFASIYGTIALLEPEERALVKGIIINKFRGDVALLQPGIDMIEELTGVPVLGVVPYLQVAIDPEDSVALSQKSRTVDKTKDLDIAVIGLKRLSNFTDFQALENEVDVSLRYVWSATELGTPDVIILPGSKDTIGDCLYLQEEGIDQAISRAVHTGSRLFGICGGYQLLGRRLLDPDGVESQLGEIAGLGFLDIETVFRKSKRTKQVQARQGSYCLSGYEIHMGETKILGQEEAFAVIEDEGGRHLDGAVSRDGHIQGTYLHGIFDNQEWTRAYLNQIRSEKGLAPLPISGLSMAERKEQAYNQLADQLRSSLDMKRIYQILKGEGG</sequence>
<evidence type="ECO:0000313" key="9">
    <source>
        <dbReference type="Proteomes" id="UP000461595"/>
    </source>
</evidence>
<dbReference type="PANTHER" id="PTHR21343">
    <property type="entry name" value="DETHIOBIOTIN SYNTHETASE"/>
    <property type="match status" value="1"/>
</dbReference>
<dbReference type="HAMAP" id="MF_00028">
    <property type="entry name" value="CobQ"/>
    <property type="match status" value="1"/>
</dbReference>
<dbReference type="NCBIfam" id="TIGR00313">
    <property type="entry name" value="cobQ"/>
    <property type="match status" value="1"/>
</dbReference>
<dbReference type="RefSeq" id="WP_160331922.1">
    <property type="nucleotide sequence ID" value="NZ_CATKDJ010000142.1"/>
</dbReference>
<dbReference type="AlphaFoldDB" id="A0A7X3KBE2"/>
<dbReference type="Pfam" id="PF07685">
    <property type="entry name" value="GATase_3"/>
    <property type="match status" value="1"/>
</dbReference>
<evidence type="ECO:0000256" key="2">
    <source>
        <dbReference type="ARBA" id="ARBA00022573"/>
    </source>
</evidence>
<gene>
    <name evidence="4" type="primary">cobQ</name>
    <name evidence="7" type="ORF">E5983_00160</name>
    <name evidence="8" type="ORF">HZY94_00180</name>
</gene>
<evidence type="ECO:0000256" key="1">
    <source>
        <dbReference type="ARBA" id="ARBA00004953"/>
    </source>
</evidence>
<organism evidence="7 9">
    <name type="scientific">Streptococcus danieliae</name>
    <dbReference type="NCBI Taxonomy" id="747656"/>
    <lineage>
        <taxon>Bacteria</taxon>
        <taxon>Bacillati</taxon>
        <taxon>Bacillota</taxon>
        <taxon>Bacilli</taxon>
        <taxon>Lactobacillales</taxon>
        <taxon>Streptococcaceae</taxon>
        <taxon>Streptococcus</taxon>
    </lineage>
</organism>
<evidence type="ECO:0000313" key="7">
    <source>
        <dbReference type="EMBL" id="MVX58089.1"/>
    </source>
</evidence>
<reference evidence="8 10" key="2">
    <citation type="submission" date="2020-07" db="EMBL/GenBank/DDBJ databases">
        <title>MOT database genomes.</title>
        <authorList>
            <person name="Joseph S."/>
            <person name="Aduse-Opoku J."/>
            <person name="Hashim A."/>
            <person name="Wade W."/>
            <person name="Curtis M."/>
        </authorList>
    </citation>
    <scope>NUCLEOTIDE SEQUENCE [LARGE SCALE GENOMIC DNA]</scope>
    <source>
        <strain evidence="8 10">STR</strain>
    </source>
</reference>
<dbReference type="InterPro" id="IPR004459">
    <property type="entry name" value="CobQ_synth"/>
</dbReference>
<dbReference type="GO" id="GO:0015420">
    <property type="term" value="F:ABC-type vitamin B12 transporter activity"/>
    <property type="evidence" value="ECO:0007669"/>
    <property type="project" value="UniProtKB-UniRule"/>
</dbReference>
<evidence type="ECO:0000256" key="4">
    <source>
        <dbReference type="HAMAP-Rule" id="MF_00028"/>
    </source>
</evidence>